<name>A0A2T2N7Y8_CORCC</name>
<dbReference type="AlphaFoldDB" id="A0A2T2N7Y8"/>
<evidence type="ECO:0008006" key="3">
    <source>
        <dbReference type="Google" id="ProtNLM"/>
    </source>
</evidence>
<dbReference type="Gene3D" id="3.10.180.10">
    <property type="entry name" value="2,3-Dihydroxybiphenyl 1,2-Dioxygenase, domain 1"/>
    <property type="match status" value="1"/>
</dbReference>
<organism evidence="1 2">
    <name type="scientific">Corynespora cassiicola Philippines</name>
    <dbReference type="NCBI Taxonomy" id="1448308"/>
    <lineage>
        <taxon>Eukaryota</taxon>
        <taxon>Fungi</taxon>
        <taxon>Dikarya</taxon>
        <taxon>Ascomycota</taxon>
        <taxon>Pezizomycotina</taxon>
        <taxon>Dothideomycetes</taxon>
        <taxon>Pleosporomycetidae</taxon>
        <taxon>Pleosporales</taxon>
        <taxon>Corynesporascaceae</taxon>
        <taxon>Corynespora</taxon>
    </lineage>
</organism>
<dbReference type="PANTHER" id="PTHR35006:SF2">
    <property type="entry name" value="GLYOXALASE FAMILY PROTEIN (AFU_ORTHOLOGUE AFUA_5G14830)"/>
    <property type="match status" value="1"/>
</dbReference>
<dbReference type="SUPFAM" id="SSF54593">
    <property type="entry name" value="Glyoxalase/Bleomycin resistance protein/Dihydroxybiphenyl dioxygenase"/>
    <property type="match status" value="1"/>
</dbReference>
<evidence type="ECO:0000313" key="1">
    <source>
        <dbReference type="EMBL" id="PSN61533.1"/>
    </source>
</evidence>
<accession>A0A2T2N7Y8</accession>
<protein>
    <recommendedName>
        <fullName evidence="3">VOC domain-containing protein</fullName>
    </recommendedName>
</protein>
<dbReference type="PANTHER" id="PTHR35006">
    <property type="entry name" value="GLYOXALASE FAMILY PROTEIN (AFU_ORTHOLOGUE AFUA_5G14830)"/>
    <property type="match status" value="1"/>
</dbReference>
<gene>
    <name evidence="1" type="ORF">BS50DRAFT_578508</name>
</gene>
<dbReference type="InterPro" id="IPR029068">
    <property type="entry name" value="Glyas_Bleomycin-R_OHBP_Dase"/>
</dbReference>
<dbReference type="Proteomes" id="UP000240883">
    <property type="component" value="Unassembled WGS sequence"/>
</dbReference>
<dbReference type="EMBL" id="KZ678144">
    <property type="protein sequence ID" value="PSN61533.1"/>
    <property type="molecule type" value="Genomic_DNA"/>
</dbReference>
<proteinExistence type="predicted"/>
<dbReference type="OrthoDB" id="10249419at2759"/>
<reference evidence="1 2" key="1">
    <citation type="journal article" date="2018" name="Front. Microbiol.">
        <title>Genome-Wide Analysis of Corynespora cassiicola Leaf Fall Disease Putative Effectors.</title>
        <authorList>
            <person name="Lopez D."/>
            <person name="Ribeiro S."/>
            <person name="Label P."/>
            <person name="Fumanal B."/>
            <person name="Venisse J.S."/>
            <person name="Kohler A."/>
            <person name="de Oliveira R.R."/>
            <person name="Labutti K."/>
            <person name="Lipzen A."/>
            <person name="Lail K."/>
            <person name="Bauer D."/>
            <person name="Ohm R.A."/>
            <person name="Barry K.W."/>
            <person name="Spatafora J."/>
            <person name="Grigoriev I.V."/>
            <person name="Martin F.M."/>
            <person name="Pujade-Renaud V."/>
        </authorList>
    </citation>
    <scope>NUCLEOTIDE SEQUENCE [LARGE SCALE GENOMIC DNA]</scope>
    <source>
        <strain evidence="1 2">Philippines</strain>
    </source>
</reference>
<sequence>MTINHIFVYVNARRMSTMLSFYKKALEPLGYTEMINAFEGNTVGLGSDYPYLWLQSVPDDHKPYPLHIAIDAPNNEAVEEFYKIGLDNDAKDNGKPGIRETMSRQPYYAAYLIDSQGNNLEAVCVDKDGVRGR</sequence>
<keyword evidence="2" id="KW-1185">Reference proteome</keyword>
<evidence type="ECO:0000313" key="2">
    <source>
        <dbReference type="Proteomes" id="UP000240883"/>
    </source>
</evidence>